<keyword evidence="3" id="KW-1185">Reference proteome</keyword>
<dbReference type="Gene3D" id="1.25.40.10">
    <property type="entry name" value="Tetratricopeptide repeat domain"/>
    <property type="match status" value="1"/>
</dbReference>
<proteinExistence type="predicted"/>
<dbReference type="AlphaFoldDB" id="A0A8I6RZY0"/>
<name>A0A8I6RZY0_CIMLE</name>
<evidence type="ECO:0000313" key="3">
    <source>
        <dbReference type="Proteomes" id="UP000494040"/>
    </source>
</evidence>
<dbReference type="Pfam" id="PF16669">
    <property type="entry name" value="TTC5_OB"/>
    <property type="match status" value="1"/>
</dbReference>
<evidence type="ECO:0000313" key="2">
    <source>
        <dbReference type="EnsemblMetazoa" id="XP_014255434.1"/>
    </source>
</evidence>
<accession>A0A8I6RZY0</accession>
<evidence type="ECO:0000259" key="1">
    <source>
        <dbReference type="Pfam" id="PF16669"/>
    </source>
</evidence>
<dbReference type="GeneID" id="106669994"/>
<dbReference type="EnsemblMetazoa" id="XM_014399948.2">
    <property type="protein sequence ID" value="XP_014255434.1"/>
    <property type="gene ID" value="LOC106669994"/>
</dbReference>
<organism evidence="2 3">
    <name type="scientific">Cimex lectularius</name>
    <name type="common">Bed bug</name>
    <name type="synonym">Acanthia lectularia</name>
    <dbReference type="NCBI Taxonomy" id="79782"/>
    <lineage>
        <taxon>Eukaryota</taxon>
        <taxon>Metazoa</taxon>
        <taxon>Ecdysozoa</taxon>
        <taxon>Arthropoda</taxon>
        <taxon>Hexapoda</taxon>
        <taxon>Insecta</taxon>
        <taxon>Pterygota</taxon>
        <taxon>Neoptera</taxon>
        <taxon>Paraneoptera</taxon>
        <taxon>Hemiptera</taxon>
        <taxon>Heteroptera</taxon>
        <taxon>Panheteroptera</taxon>
        <taxon>Cimicomorpha</taxon>
        <taxon>Cimicidae</taxon>
        <taxon>Cimex</taxon>
    </lineage>
</organism>
<dbReference type="OrthoDB" id="423589at2759"/>
<dbReference type="Gene3D" id="2.40.50.550">
    <property type="match status" value="1"/>
</dbReference>
<dbReference type="InterPro" id="IPR019734">
    <property type="entry name" value="TPR_rpt"/>
</dbReference>
<feature type="domain" description="Tetratricopeptide repeat protein 5 OB fold" evidence="1">
    <location>
        <begin position="315"/>
        <end position="423"/>
    </location>
</feature>
<dbReference type="Proteomes" id="UP000494040">
    <property type="component" value="Unassembled WGS sequence"/>
</dbReference>
<dbReference type="KEGG" id="clec:106669994"/>
<reference evidence="2" key="1">
    <citation type="submission" date="2022-01" db="UniProtKB">
        <authorList>
            <consortium name="EnsemblMetazoa"/>
        </authorList>
    </citation>
    <scope>IDENTIFICATION</scope>
</reference>
<dbReference type="SMART" id="SM00028">
    <property type="entry name" value="TPR"/>
    <property type="match status" value="2"/>
</dbReference>
<dbReference type="SUPFAM" id="SSF48452">
    <property type="entry name" value="TPR-like"/>
    <property type="match status" value="1"/>
</dbReference>
<protein>
    <recommendedName>
        <fullName evidence="1">Tetratricopeptide repeat protein 5 OB fold domain-containing protein</fullName>
    </recommendedName>
</protein>
<sequence>MMDAFEEEPYNAEMSQTSAINLVKLQYEYLCKYKEDLVNKKHSPEMVNTLMTGRILNAERFFLAYKERCFVESKVEYWLLVGQIFNLSPNFVTKSIDALSKAVKLDPKRISTWNLLGEAYCNNSEQVLAEKCFENALEQKRNVVSLRNLSILSRKRSEGDCKKRKESAEKGIALAKEAVSLNLKDGTSWGVLGNAYISAYFSIKPDPSYAYKAISAYKQAEKTQEGKGNCDLYHNKYVALKFVEEYCEALEAVSKALELAPTWQLAVDGRNSLMKYLDDINHFSATHGKLKPKKVTVLRKSICRIDLGPYANNRSYKPCNIGALQPGPNPKCVIYGKVTWNLQVDDTFPFTFGFLDSNGDSLVVTLYNLAERKGFIIGDAVAIPDPHLTVVDFTFDDKVYQFLKVKVNSPASVILNGKPTPSSYNGAIGYVSFETVN</sequence>
<dbReference type="RefSeq" id="XP_014255434.1">
    <property type="nucleotide sequence ID" value="XM_014399948.2"/>
</dbReference>
<dbReference type="InterPro" id="IPR038645">
    <property type="entry name" value="TTC5_OB_sf"/>
</dbReference>
<dbReference type="InterPro" id="IPR032076">
    <property type="entry name" value="TTC5_OB"/>
</dbReference>
<dbReference type="OMA" id="DECKGYE"/>
<dbReference type="InterPro" id="IPR011990">
    <property type="entry name" value="TPR-like_helical_dom_sf"/>
</dbReference>